<keyword evidence="11" id="KW-1133">Transmembrane helix</keyword>
<comment type="pathway">
    <text evidence="3">Protein modification; protein ubiquitination.</text>
</comment>
<evidence type="ECO:0000256" key="12">
    <source>
        <dbReference type="ARBA" id="ARBA00023136"/>
    </source>
</evidence>
<dbReference type="EC" id="2.3.2.27" evidence="4"/>
<comment type="caution">
    <text evidence="14">The sequence shown here is derived from an EMBL/GenBank/DDBJ whole genome shotgun (WGS) entry which is preliminary data.</text>
</comment>
<evidence type="ECO:0000256" key="13">
    <source>
        <dbReference type="ARBA" id="ARBA00024209"/>
    </source>
</evidence>
<gene>
    <name evidence="14" type="ORF">L195_g045078</name>
</gene>
<keyword evidence="8" id="KW-0863">Zinc-finger</keyword>
<comment type="subcellular location">
    <subcellularLocation>
        <location evidence="2">Membrane</location>
        <topology evidence="2">Single-pass membrane protein</topology>
    </subcellularLocation>
</comment>
<evidence type="ECO:0000256" key="11">
    <source>
        <dbReference type="ARBA" id="ARBA00022989"/>
    </source>
</evidence>
<keyword evidence="9" id="KW-0833">Ubl conjugation pathway</keyword>
<reference evidence="14 15" key="1">
    <citation type="journal article" date="2014" name="Am. J. Bot.">
        <title>Genome assembly and annotation for red clover (Trifolium pratense; Fabaceae).</title>
        <authorList>
            <person name="Istvanek J."/>
            <person name="Jaros M."/>
            <person name="Krenek A."/>
            <person name="Repkova J."/>
        </authorList>
    </citation>
    <scope>NUCLEOTIDE SEQUENCE [LARGE SCALE GENOMIC DNA]</scope>
    <source>
        <strain evidence="15">cv. Tatra</strain>
        <tissue evidence="14">Young leaves</tissue>
    </source>
</reference>
<dbReference type="GO" id="GO:0016301">
    <property type="term" value="F:kinase activity"/>
    <property type="evidence" value="ECO:0007669"/>
    <property type="project" value="UniProtKB-KW"/>
</dbReference>
<dbReference type="GO" id="GO:0061630">
    <property type="term" value="F:ubiquitin protein ligase activity"/>
    <property type="evidence" value="ECO:0007669"/>
    <property type="project" value="UniProtKB-EC"/>
</dbReference>
<keyword evidence="12" id="KW-0472">Membrane</keyword>
<keyword evidence="10" id="KW-0862">Zinc</keyword>
<evidence type="ECO:0000256" key="4">
    <source>
        <dbReference type="ARBA" id="ARBA00012483"/>
    </source>
</evidence>
<evidence type="ECO:0000256" key="9">
    <source>
        <dbReference type="ARBA" id="ARBA00022786"/>
    </source>
</evidence>
<evidence type="ECO:0000256" key="2">
    <source>
        <dbReference type="ARBA" id="ARBA00004167"/>
    </source>
</evidence>
<keyword evidence="14" id="KW-0675">Receptor</keyword>
<accession>A0A2K3MDU3</accession>
<comment type="similarity">
    <text evidence="13">Belongs to the RING-type zinc finger family. ATL subfamily.</text>
</comment>
<keyword evidence="5" id="KW-0808">Transferase</keyword>
<proteinExistence type="inferred from homology"/>
<dbReference type="EMBL" id="ASHM01058253">
    <property type="protein sequence ID" value="PNX88963.1"/>
    <property type="molecule type" value="Genomic_DNA"/>
</dbReference>
<reference evidence="14 15" key="2">
    <citation type="journal article" date="2017" name="Front. Plant Sci.">
        <title>Gene Classification and Mining of Molecular Markers Useful in Red Clover (Trifolium pratense) Breeding.</title>
        <authorList>
            <person name="Istvanek J."/>
            <person name="Dluhosova J."/>
            <person name="Dluhos P."/>
            <person name="Patkova L."/>
            <person name="Nedelnik J."/>
            <person name="Repkova J."/>
        </authorList>
    </citation>
    <scope>NUCLEOTIDE SEQUENCE [LARGE SCALE GENOMIC DNA]</scope>
    <source>
        <strain evidence="15">cv. Tatra</strain>
        <tissue evidence="14">Young leaves</tissue>
    </source>
</reference>
<keyword evidence="6" id="KW-0812">Transmembrane</keyword>
<sequence length="161" mass="18538">MTLMLVSLLANEHEQNIPSVGCPFNLSCTHDNNKHILELPAHPIPIKLRVSYINYTSQVLEAHDLENCLPRLLLQQYNFSSSIYPFQIVSSTPSQFDDFTNISFFDCSALRKHHLTDDYIYYWNYESVQQDMISCPIYVAGFDEDIVESNLVSCTNMCSRT</sequence>
<dbReference type="AlphaFoldDB" id="A0A2K3MDU3"/>
<evidence type="ECO:0000256" key="10">
    <source>
        <dbReference type="ARBA" id="ARBA00022833"/>
    </source>
</evidence>
<evidence type="ECO:0000256" key="1">
    <source>
        <dbReference type="ARBA" id="ARBA00000900"/>
    </source>
</evidence>
<dbReference type="ExpressionAtlas" id="A0A2K3MDU3">
    <property type="expression patterns" value="baseline"/>
</dbReference>
<dbReference type="InterPro" id="IPR046948">
    <property type="entry name" value="ATL20-22-like"/>
</dbReference>
<evidence type="ECO:0000256" key="7">
    <source>
        <dbReference type="ARBA" id="ARBA00022723"/>
    </source>
</evidence>
<evidence type="ECO:0000256" key="8">
    <source>
        <dbReference type="ARBA" id="ARBA00022771"/>
    </source>
</evidence>
<dbReference type="Proteomes" id="UP000236291">
    <property type="component" value="Unassembled WGS sequence"/>
</dbReference>
<comment type="catalytic activity">
    <reaction evidence="1">
        <text>S-ubiquitinyl-[E2 ubiquitin-conjugating enzyme]-L-cysteine + [acceptor protein]-L-lysine = [E2 ubiquitin-conjugating enzyme]-L-cysteine + N(6)-ubiquitinyl-[acceptor protein]-L-lysine.</text>
        <dbReference type="EC" id="2.3.2.27"/>
    </reaction>
</comment>
<keyword evidence="14" id="KW-0418">Kinase</keyword>
<dbReference type="GO" id="GO:0016020">
    <property type="term" value="C:membrane"/>
    <property type="evidence" value="ECO:0007669"/>
    <property type="project" value="UniProtKB-SubCell"/>
</dbReference>
<keyword evidence="7" id="KW-0479">Metal-binding</keyword>
<dbReference type="PANTHER" id="PTHR46279">
    <property type="entry name" value="RING/U-BOX SUPERFAMILY PROTEIN"/>
    <property type="match status" value="1"/>
</dbReference>
<dbReference type="PANTHER" id="PTHR46279:SF9">
    <property type="entry name" value="OS01G0116300 PROTEIN"/>
    <property type="match status" value="1"/>
</dbReference>
<evidence type="ECO:0000256" key="6">
    <source>
        <dbReference type="ARBA" id="ARBA00022692"/>
    </source>
</evidence>
<name>A0A2K3MDU3_TRIPR</name>
<evidence type="ECO:0000256" key="3">
    <source>
        <dbReference type="ARBA" id="ARBA00004906"/>
    </source>
</evidence>
<evidence type="ECO:0000313" key="15">
    <source>
        <dbReference type="Proteomes" id="UP000236291"/>
    </source>
</evidence>
<evidence type="ECO:0000256" key="5">
    <source>
        <dbReference type="ARBA" id="ARBA00022679"/>
    </source>
</evidence>
<protein>
    <recommendedName>
        <fullName evidence="4">RING-type E3 ubiquitin transferase</fullName>
        <ecNumber evidence="4">2.3.2.27</ecNumber>
    </recommendedName>
</protein>
<dbReference type="GO" id="GO:0008270">
    <property type="term" value="F:zinc ion binding"/>
    <property type="evidence" value="ECO:0007669"/>
    <property type="project" value="UniProtKB-KW"/>
</dbReference>
<organism evidence="14 15">
    <name type="scientific">Trifolium pratense</name>
    <name type="common">Red clover</name>
    <dbReference type="NCBI Taxonomy" id="57577"/>
    <lineage>
        <taxon>Eukaryota</taxon>
        <taxon>Viridiplantae</taxon>
        <taxon>Streptophyta</taxon>
        <taxon>Embryophyta</taxon>
        <taxon>Tracheophyta</taxon>
        <taxon>Spermatophyta</taxon>
        <taxon>Magnoliopsida</taxon>
        <taxon>eudicotyledons</taxon>
        <taxon>Gunneridae</taxon>
        <taxon>Pentapetalae</taxon>
        <taxon>rosids</taxon>
        <taxon>fabids</taxon>
        <taxon>Fabales</taxon>
        <taxon>Fabaceae</taxon>
        <taxon>Papilionoideae</taxon>
        <taxon>50 kb inversion clade</taxon>
        <taxon>NPAAA clade</taxon>
        <taxon>Hologalegina</taxon>
        <taxon>IRL clade</taxon>
        <taxon>Trifolieae</taxon>
        <taxon>Trifolium</taxon>
    </lineage>
</organism>
<evidence type="ECO:0000313" key="14">
    <source>
        <dbReference type="EMBL" id="PNX88963.1"/>
    </source>
</evidence>